<protein>
    <submittedName>
        <fullName evidence="3">Transcriptional antiterminator, BglG family</fullName>
    </submittedName>
</protein>
<proteinExistence type="predicted"/>
<dbReference type="PANTHER" id="PTHR30185">
    <property type="entry name" value="CRYPTIC BETA-GLUCOSIDE BGL OPERON ANTITERMINATOR"/>
    <property type="match status" value="1"/>
</dbReference>
<dbReference type="SUPFAM" id="SSF50151">
    <property type="entry name" value="SacY-like RNA-binding domain"/>
    <property type="match status" value="1"/>
</dbReference>
<dbReference type="SUPFAM" id="SSF63520">
    <property type="entry name" value="PTS-regulatory domain, PRD"/>
    <property type="match status" value="2"/>
</dbReference>
<dbReference type="PANTHER" id="PTHR30185:SF15">
    <property type="entry name" value="CRYPTIC BETA-GLUCOSIDE BGL OPERON ANTITERMINATOR"/>
    <property type="match status" value="1"/>
</dbReference>
<sequence>MKIKKILNNNTLLVSDKGVEKIVIGSGIGFQKKINDIVDKSKIEKVFVMEDKSEYEKFEEIVKSFPQEYVDVAENIIRYAENKLNVELNPHIYIALTDHLAFAFERFKKGIIVKNKLLEEIRSLYFDEFKIGIWAKEYIKQKLNIEIPEDEIGFIALHIHTAKNNYKDITITMDIASIIKDMTNIIETNLNIKIDEQSISYQRLKTHFHFALKRIIKKEKTFDIDEELFEVIKTKYWRAYNIAKQIQQHIYDEYEYSVPDQELAYISLHIQRIINFA</sequence>
<evidence type="ECO:0000313" key="4">
    <source>
        <dbReference type="Proteomes" id="UP000184423"/>
    </source>
</evidence>
<dbReference type="InterPro" id="IPR036650">
    <property type="entry name" value="CAT_RNA-bd_dom_sf"/>
</dbReference>
<evidence type="ECO:0000256" key="1">
    <source>
        <dbReference type="ARBA" id="ARBA00022737"/>
    </source>
</evidence>
<dbReference type="PROSITE" id="PS51372">
    <property type="entry name" value="PRD_2"/>
    <property type="match status" value="2"/>
</dbReference>
<dbReference type="EMBL" id="FQVG01000012">
    <property type="protein sequence ID" value="SHE68629.1"/>
    <property type="molecule type" value="Genomic_DNA"/>
</dbReference>
<feature type="domain" description="PRD" evidence="2">
    <location>
        <begin position="64"/>
        <end position="169"/>
    </location>
</feature>
<feature type="domain" description="PRD" evidence="2">
    <location>
        <begin position="170"/>
        <end position="277"/>
    </location>
</feature>
<dbReference type="Gene3D" id="1.10.1790.10">
    <property type="entry name" value="PRD domain"/>
    <property type="match status" value="2"/>
</dbReference>
<keyword evidence="1" id="KW-0677">Repeat</keyword>
<dbReference type="RefSeq" id="WP_073248083.1">
    <property type="nucleotide sequence ID" value="NZ_FQVG01000012.1"/>
</dbReference>
<dbReference type="SMART" id="SM01061">
    <property type="entry name" value="CAT_RBD"/>
    <property type="match status" value="1"/>
</dbReference>
<dbReference type="InterPro" id="IPR036634">
    <property type="entry name" value="PRD_sf"/>
</dbReference>
<dbReference type="Pfam" id="PF03123">
    <property type="entry name" value="CAT_RBD"/>
    <property type="match status" value="1"/>
</dbReference>
<accession>A0A1M4VI60</accession>
<dbReference type="Proteomes" id="UP000184423">
    <property type="component" value="Unassembled WGS sequence"/>
</dbReference>
<gene>
    <name evidence="3" type="ORF">SAMN02746091_00902</name>
</gene>
<evidence type="ECO:0000313" key="3">
    <source>
        <dbReference type="EMBL" id="SHE68629.1"/>
    </source>
</evidence>
<dbReference type="InterPro" id="IPR050661">
    <property type="entry name" value="BglG_antiterminators"/>
</dbReference>
<keyword evidence="4" id="KW-1185">Reference proteome</keyword>
<name>A0A1M4VI60_9CLOT</name>
<dbReference type="InterPro" id="IPR011608">
    <property type="entry name" value="PRD"/>
</dbReference>
<dbReference type="GO" id="GO:0006355">
    <property type="term" value="P:regulation of DNA-templated transcription"/>
    <property type="evidence" value="ECO:0007669"/>
    <property type="project" value="InterPro"/>
</dbReference>
<dbReference type="InterPro" id="IPR004341">
    <property type="entry name" value="CAT_RNA-bd_dom"/>
</dbReference>
<dbReference type="Pfam" id="PF00874">
    <property type="entry name" value="PRD"/>
    <property type="match status" value="2"/>
</dbReference>
<reference evidence="4" key="1">
    <citation type="submission" date="2016-11" db="EMBL/GenBank/DDBJ databases">
        <authorList>
            <person name="Varghese N."/>
            <person name="Submissions S."/>
        </authorList>
    </citation>
    <scope>NUCLEOTIDE SEQUENCE [LARGE SCALE GENOMIC DNA]</scope>
    <source>
        <strain evidence="4">DSM 10124</strain>
    </source>
</reference>
<organism evidence="3 4">
    <name type="scientific">Caloramator proteoclasticus DSM 10124</name>
    <dbReference type="NCBI Taxonomy" id="1121262"/>
    <lineage>
        <taxon>Bacteria</taxon>
        <taxon>Bacillati</taxon>
        <taxon>Bacillota</taxon>
        <taxon>Clostridia</taxon>
        <taxon>Eubacteriales</taxon>
        <taxon>Clostridiaceae</taxon>
        <taxon>Caloramator</taxon>
    </lineage>
</organism>
<dbReference type="AlphaFoldDB" id="A0A1M4VI60"/>
<evidence type="ECO:0000259" key="2">
    <source>
        <dbReference type="PROSITE" id="PS51372"/>
    </source>
</evidence>
<dbReference type="Gene3D" id="2.30.24.10">
    <property type="entry name" value="CAT RNA-binding domain"/>
    <property type="match status" value="1"/>
</dbReference>
<dbReference type="GO" id="GO:0003723">
    <property type="term" value="F:RNA binding"/>
    <property type="evidence" value="ECO:0007669"/>
    <property type="project" value="InterPro"/>
</dbReference>